<evidence type="ECO:0000313" key="2">
    <source>
        <dbReference type="Proteomes" id="UP000805193"/>
    </source>
</evidence>
<evidence type="ECO:0000313" key="1">
    <source>
        <dbReference type="EMBL" id="KAG0435332.1"/>
    </source>
</evidence>
<protein>
    <submittedName>
        <fullName evidence="1">Uncharacterized protein</fullName>
    </submittedName>
</protein>
<dbReference type="EMBL" id="JABSTQ010007709">
    <property type="protein sequence ID" value="KAG0435332.1"/>
    <property type="molecule type" value="Genomic_DNA"/>
</dbReference>
<accession>A0AC60QL96</accession>
<organism evidence="1 2">
    <name type="scientific">Ixodes persulcatus</name>
    <name type="common">Taiga tick</name>
    <dbReference type="NCBI Taxonomy" id="34615"/>
    <lineage>
        <taxon>Eukaryota</taxon>
        <taxon>Metazoa</taxon>
        <taxon>Ecdysozoa</taxon>
        <taxon>Arthropoda</taxon>
        <taxon>Chelicerata</taxon>
        <taxon>Arachnida</taxon>
        <taxon>Acari</taxon>
        <taxon>Parasitiformes</taxon>
        <taxon>Ixodida</taxon>
        <taxon>Ixodoidea</taxon>
        <taxon>Ixodidae</taxon>
        <taxon>Ixodinae</taxon>
        <taxon>Ixodes</taxon>
    </lineage>
</organism>
<reference evidence="1 2" key="1">
    <citation type="journal article" date="2020" name="Cell">
        <title>Large-Scale Comparative Analyses of Tick Genomes Elucidate Their Genetic Diversity and Vector Capacities.</title>
        <authorList>
            <consortium name="Tick Genome and Microbiome Consortium (TIGMIC)"/>
            <person name="Jia N."/>
            <person name="Wang J."/>
            <person name="Shi W."/>
            <person name="Du L."/>
            <person name="Sun Y."/>
            <person name="Zhan W."/>
            <person name="Jiang J.F."/>
            <person name="Wang Q."/>
            <person name="Zhang B."/>
            <person name="Ji P."/>
            <person name="Bell-Sakyi L."/>
            <person name="Cui X.M."/>
            <person name="Yuan T.T."/>
            <person name="Jiang B.G."/>
            <person name="Yang W.F."/>
            <person name="Lam T.T."/>
            <person name="Chang Q.C."/>
            <person name="Ding S.J."/>
            <person name="Wang X.J."/>
            <person name="Zhu J.G."/>
            <person name="Ruan X.D."/>
            <person name="Zhao L."/>
            <person name="Wei J.T."/>
            <person name="Ye R.Z."/>
            <person name="Que T.C."/>
            <person name="Du C.H."/>
            <person name="Zhou Y.H."/>
            <person name="Cheng J.X."/>
            <person name="Dai P.F."/>
            <person name="Guo W.B."/>
            <person name="Han X.H."/>
            <person name="Huang E.J."/>
            <person name="Li L.F."/>
            <person name="Wei W."/>
            <person name="Gao Y.C."/>
            <person name="Liu J.Z."/>
            <person name="Shao H.Z."/>
            <person name="Wang X."/>
            <person name="Wang C.C."/>
            <person name="Yang T.C."/>
            <person name="Huo Q.B."/>
            <person name="Li W."/>
            <person name="Chen H.Y."/>
            <person name="Chen S.E."/>
            <person name="Zhou L.G."/>
            <person name="Ni X.B."/>
            <person name="Tian J.H."/>
            <person name="Sheng Y."/>
            <person name="Liu T."/>
            <person name="Pan Y.S."/>
            <person name="Xia L.Y."/>
            <person name="Li J."/>
            <person name="Zhao F."/>
            <person name="Cao W.C."/>
        </authorList>
    </citation>
    <scope>NUCLEOTIDE SEQUENCE [LARGE SCALE GENOMIC DNA]</scope>
    <source>
        <strain evidence="1">Iper-2018</strain>
    </source>
</reference>
<keyword evidence="2" id="KW-1185">Reference proteome</keyword>
<dbReference type="Proteomes" id="UP000805193">
    <property type="component" value="Unassembled WGS sequence"/>
</dbReference>
<gene>
    <name evidence="1" type="ORF">HPB47_018553</name>
</gene>
<name>A0AC60QL96_IXOPE</name>
<comment type="caution">
    <text evidence="1">The sequence shown here is derived from an EMBL/GenBank/DDBJ whole genome shotgun (WGS) entry which is preliminary data.</text>
</comment>
<proteinExistence type="predicted"/>
<sequence length="141" mass="16496">MIHPRTPQRVSGANLTSAEPSSRIGHENCVTRTLWEGNIGKLRRQRKNAGVYEIIRLGLESVSITKTRQQVRDKVDNLNQTYSKQGDLLMLLMGEQRQQRLELKEARDEVRKDRQHKFQILKESNKLQLEFVQFLKSRAQK</sequence>